<protein>
    <submittedName>
        <fullName evidence="2">Uncharacterized protein</fullName>
    </submittedName>
</protein>
<evidence type="ECO:0000256" key="1">
    <source>
        <dbReference type="SAM" id="SignalP"/>
    </source>
</evidence>
<gene>
    <name evidence="2" type="ORF">I7730_01425</name>
</gene>
<proteinExistence type="predicted"/>
<keyword evidence="1" id="KW-0732">Signal</keyword>
<comment type="caution">
    <text evidence="2">The sequence shown here is derived from an EMBL/GenBank/DDBJ whole genome shotgun (WGS) entry which is preliminary data.</text>
</comment>
<name>A0A8H9K7A7_VIBVL</name>
<dbReference type="EMBL" id="DACRBY010000001">
    <property type="protein sequence ID" value="HAS8538457.1"/>
    <property type="molecule type" value="Genomic_DNA"/>
</dbReference>
<sequence>MRILSIFTPLLLLSSNAFGFQSGNYPQLAIAPYQNSSIASSNNVISSAIESGETISLNYDSSFKSYLKTLFSYKNYGSYMSGKLSNESVSIALQQLVGEFACAQYRFRHRMPEANECNGIVADDENIEKMPLVDGQFKDMPLEVNVDNEVARVGYRFVLKTDSEYPLESALGSVHELGTFFGGHFNSRQLQLRVVVYSYKLDEALFRQNEPIYESGSSIFVILPTASEIYNQDSELLARDFVIKSAKILLN</sequence>
<evidence type="ECO:0000313" key="2">
    <source>
        <dbReference type="EMBL" id="HAS8538457.1"/>
    </source>
</evidence>
<organism evidence="2">
    <name type="scientific">Vibrio vulnificus</name>
    <dbReference type="NCBI Taxonomy" id="672"/>
    <lineage>
        <taxon>Bacteria</taxon>
        <taxon>Pseudomonadati</taxon>
        <taxon>Pseudomonadota</taxon>
        <taxon>Gammaproteobacteria</taxon>
        <taxon>Vibrionales</taxon>
        <taxon>Vibrionaceae</taxon>
        <taxon>Vibrio</taxon>
    </lineage>
</organism>
<dbReference type="Proteomes" id="UP000863257">
    <property type="component" value="Unassembled WGS sequence"/>
</dbReference>
<reference evidence="2" key="2">
    <citation type="submission" date="2019-01" db="EMBL/GenBank/DDBJ databases">
        <authorList>
            <consortium name="NCBI Pathogen Detection Project"/>
        </authorList>
    </citation>
    <scope>NUCLEOTIDE SEQUENCE</scope>
    <source>
        <strain evidence="2">BCW_3452</strain>
    </source>
</reference>
<dbReference type="AlphaFoldDB" id="A0A8H9K7A7"/>
<feature type="signal peptide" evidence="1">
    <location>
        <begin position="1"/>
        <end position="19"/>
    </location>
</feature>
<feature type="chain" id="PRO_5034210611" evidence="1">
    <location>
        <begin position="20"/>
        <end position="251"/>
    </location>
</feature>
<accession>A0A8H9K7A7</accession>
<reference evidence="2" key="1">
    <citation type="journal article" date="2018" name="Genome Biol.">
        <title>SKESA: strategic k-mer extension for scrupulous assemblies.</title>
        <authorList>
            <person name="Souvorov A."/>
            <person name="Agarwala R."/>
            <person name="Lipman D.J."/>
        </authorList>
    </citation>
    <scope>NUCLEOTIDE SEQUENCE</scope>
    <source>
        <strain evidence="2">BCW_3452</strain>
    </source>
</reference>